<comment type="similarity">
    <text evidence="2">Belongs to the ANKLE2 family.</text>
</comment>
<evidence type="ECO:0000256" key="2">
    <source>
        <dbReference type="ARBA" id="ARBA00007597"/>
    </source>
</evidence>
<evidence type="ECO:0000313" key="10">
    <source>
        <dbReference type="EnsemblMetazoa" id="ACOM041352-PA.1"/>
    </source>
</evidence>
<evidence type="ECO:0000256" key="6">
    <source>
        <dbReference type="ARBA" id="ARBA00023306"/>
    </source>
</evidence>
<evidence type="ECO:0000259" key="9">
    <source>
        <dbReference type="Pfam" id="PF24567"/>
    </source>
</evidence>
<dbReference type="FunFam" id="1.25.40.20:FF:000072">
    <property type="entry name" value="Ankyrin repeat and LEM domain containing 2"/>
    <property type="match status" value="1"/>
</dbReference>
<dbReference type="VEuPathDB" id="VectorBase:ACON2_038308"/>
<dbReference type="PROSITE" id="PS50088">
    <property type="entry name" value="ANK_REPEAT"/>
    <property type="match status" value="1"/>
</dbReference>
<organism evidence="10">
    <name type="scientific">Anopheles coluzzii</name>
    <name type="common">African malaria mosquito</name>
    <dbReference type="NCBI Taxonomy" id="1518534"/>
    <lineage>
        <taxon>Eukaryota</taxon>
        <taxon>Metazoa</taxon>
        <taxon>Ecdysozoa</taxon>
        <taxon>Arthropoda</taxon>
        <taxon>Hexapoda</taxon>
        <taxon>Insecta</taxon>
        <taxon>Pterygota</taxon>
        <taxon>Neoptera</taxon>
        <taxon>Endopterygota</taxon>
        <taxon>Diptera</taxon>
        <taxon>Nematocera</taxon>
        <taxon>Culicoidea</taxon>
        <taxon>Culicidae</taxon>
        <taxon>Anophelinae</taxon>
        <taxon>Anopheles</taxon>
    </lineage>
</organism>
<evidence type="ECO:0000256" key="3">
    <source>
        <dbReference type="ARBA" id="ARBA00022618"/>
    </source>
</evidence>
<accession>A0A8W7Q220</accession>
<feature type="compositionally biased region" description="Basic and acidic residues" evidence="8">
    <location>
        <begin position="881"/>
        <end position="897"/>
    </location>
</feature>
<feature type="compositionally biased region" description="Acidic residues" evidence="8">
    <location>
        <begin position="410"/>
        <end position="420"/>
    </location>
</feature>
<feature type="repeat" description="ANK" evidence="7">
    <location>
        <begin position="218"/>
        <end position="239"/>
    </location>
</feature>
<dbReference type="Pfam" id="PF00023">
    <property type="entry name" value="Ank"/>
    <property type="match status" value="1"/>
</dbReference>
<evidence type="ECO:0000256" key="8">
    <source>
        <dbReference type="SAM" id="MobiDB-lite"/>
    </source>
</evidence>
<feature type="region of interest" description="Disordered" evidence="8">
    <location>
        <begin position="577"/>
        <end position="596"/>
    </location>
</feature>
<feature type="region of interest" description="Disordered" evidence="8">
    <location>
        <begin position="401"/>
        <end position="425"/>
    </location>
</feature>
<keyword evidence="4" id="KW-0256">Endoplasmic reticulum</keyword>
<evidence type="ECO:0000256" key="4">
    <source>
        <dbReference type="ARBA" id="ARBA00022824"/>
    </source>
</evidence>
<dbReference type="Gene3D" id="1.25.40.20">
    <property type="entry name" value="Ankyrin repeat-containing domain"/>
    <property type="match status" value="1"/>
</dbReference>
<dbReference type="Proteomes" id="UP000075882">
    <property type="component" value="Unassembled WGS sequence"/>
</dbReference>
<protein>
    <recommendedName>
        <fullName evidence="9">ANKLE2 third alpha/beta domain-containing protein</fullName>
    </recommendedName>
</protein>
<feature type="region of interest" description="Disordered" evidence="8">
    <location>
        <begin position="810"/>
        <end position="929"/>
    </location>
</feature>
<dbReference type="PANTHER" id="PTHR12349">
    <property type="entry name" value="ANKYRIN REPEAT AND LEM DOMAIN-CONTAINING PROTEIN 2"/>
    <property type="match status" value="1"/>
</dbReference>
<keyword evidence="5 7" id="KW-0040">ANK repeat</keyword>
<dbReference type="InterPro" id="IPR036770">
    <property type="entry name" value="Ankyrin_rpt-contain_sf"/>
</dbReference>
<dbReference type="PROSITE" id="PS50297">
    <property type="entry name" value="ANK_REP_REGION"/>
    <property type="match status" value="1"/>
</dbReference>
<evidence type="ECO:0000256" key="7">
    <source>
        <dbReference type="PROSITE-ProRule" id="PRU00023"/>
    </source>
</evidence>
<name>A0A8W7Q220_ANOCL</name>
<dbReference type="Pfam" id="PF24567">
    <property type="entry name" value="ANKLE2_3rd"/>
    <property type="match status" value="1"/>
</dbReference>
<proteinExistence type="inferred from homology"/>
<evidence type="ECO:0000256" key="1">
    <source>
        <dbReference type="ARBA" id="ARBA00004240"/>
    </source>
</evidence>
<sequence>LCTVPESRTQRDAAVSAMEYYAIFIPNNTSNFAIKSFYNDKAEALAALKVHKDARMKSFPSSEEAVYFYLHGPADGGGSTGGGGGAAAASLVPPGSPIPSAERKVPKSPFIAPSSQKLVAFRKLIEANNVEEVRATIQQNPRYLISSGDTPTILKEGPRYNALHITAIEGRGEICRLILQTIESATYIELLHGQRSASTDEVTAILLDLYLNTPDKCRNETPLHFAAKLGWVEVVRELIAFPQCQVKPNADGLYPRDIICSRARPANNTPEVRAAIDALLRENFFVPVIRAEDNTLPPVVGEPFSPTELPKLEGAGPRDKLGARREIKAYAGPMDHDKAQRFCKRWKTPPRLKVLGSAAAKVQSDGKLSELRQCSTPIKGGTARRLLFTNRSFDGRLEEVTATGVHGEQVEEEEEEEEEEQRNNNNHSLVEASLDESLVQPVEKLLPDDNGNHLRLSVPYTPNRLFFSYRTNHLANASFDTNGSYCDSEPDEGNFSYVCEETQTLYGKANVTESPSFKERSIRLADPAKGLETVGRMLAEKEQVGWKEHWSFLGTFCNMAEEAGLTLLDHYLAQRKQQQEGASRQPEPIVPPGDTVEEVPAVQRGGAGDRSFSDELNMICESTEKMTLNMAGDGELHRTAVSNPYRCLLNSLHVFGTRLVNNVAKATAKPGDCTAAETFQGEIRKVEKLLENYRNDGAFRVVDFSKVHSLFAYLIVANVAHNRTGEELASIWRPLVQTNGSLHDAAKCVGTFLVQYSNLAATITPLDFASQSGWSENEHIAPCGCRTGATTIHAGTGGPPGIMERMNKRREKRAIRTTSASEPAPAPVVVDFHTYRSGGGKEPLQLNGSKDEEELYYSCSDSENEQEEDAFFTPPSSPKALRKDRNGNNSSGHHETTDGLLNGALHTDEGAQLNGSMDTSPVVEERQEQQQKQRYTAFISETMPTKQDFDVWNVLKMVEIDPQTHPHVHAWKCAMVEYGS</sequence>
<evidence type="ECO:0000256" key="5">
    <source>
        <dbReference type="ARBA" id="ARBA00023043"/>
    </source>
</evidence>
<dbReference type="GO" id="GO:0007399">
    <property type="term" value="P:nervous system development"/>
    <property type="evidence" value="ECO:0007669"/>
    <property type="project" value="UniProtKB-ARBA"/>
</dbReference>
<dbReference type="GO" id="GO:0031468">
    <property type="term" value="P:nuclear membrane reassembly"/>
    <property type="evidence" value="ECO:0007669"/>
    <property type="project" value="UniProtKB-ARBA"/>
</dbReference>
<dbReference type="GO" id="GO:0051721">
    <property type="term" value="F:protein phosphatase 2A binding"/>
    <property type="evidence" value="ECO:0007669"/>
    <property type="project" value="TreeGrafter"/>
</dbReference>
<keyword evidence="3" id="KW-0132">Cell division</keyword>
<keyword evidence="6" id="KW-0131">Cell cycle</keyword>
<dbReference type="InterPro" id="IPR002110">
    <property type="entry name" value="Ankyrin_rpt"/>
</dbReference>
<dbReference type="GO" id="GO:0051301">
    <property type="term" value="P:cell division"/>
    <property type="evidence" value="ECO:0007669"/>
    <property type="project" value="UniProtKB-KW"/>
</dbReference>
<dbReference type="InterPro" id="IPR056237">
    <property type="entry name" value="ANKLE2_3rd"/>
</dbReference>
<dbReference type="GO" id="GO:0005783">
    <property type="term" value="C:endoplasmic reticulum"/>
    <property type="evidence" value="ECO:0007669"/>
    <property type="project" value="UniProtKB-SubCell"/>
</dbReference>
<feature type="domain" description="ANKLE2 third alpha/beta" evidence="9">
    <location>
        <begin position="284"/>
        <end position="354"/>
    </location>
</feature>
<dbReference type="SUPFAM" id="SSF48403">
    <property type="entry name" value="Ankyrin repeat"/>
    <property type="match status" value="1"/>
</dbReference>
<comment type="subcellular location">
    <subcellularLocation>
        <location evidence="1">Endoplasmic reticulum</location>
    </subcellularLocation>
</comment>
<dbReference type="PANTHER" id="PTHR12349:SF4">
    <property type="entry name" value="ANKYRIN REPEAT AND LEM DOMAIN-CONTAINING PROTEIN 2"/>
    <property type="match status" value="1"/>
</dbReference>
<reference evidence="10" key="1">
    <citation type="submission" date="2022-08" db="UniProtKB">
        <authorList>
            <consortium name="EnsemblMetazoa"/>
        </authorList>
    </citation>
    <scope>IDENTIFICATION</scope>
</reference>
<dbReference type="EnsemblMetazoa" id="ACOM041352-RA">
    <property type="protein sequence ID" value="ACOM041352-PA.1"/>
    <property type="gene ID" value="ACOM041352"/>
</dbReference>
<dbReference type="AlphaFoldDB" id="A0A8W7Q220"/>